<protein>
    <submittedName>
        <fullName evidence="1">Uncharacterized protein</fullName>
    </submittedName>
</protein>
<dbReference type="Proteomes" id="UP000327118">
    <property type="component" value="Unassembled WGS sequence"/>
</dbReference>
<dbReference type="AlphaFoldDB" id="A0A5N6Z3Y9"/>
<reference evidence="2" key="1">
    <citation type="submission" date="2019-04" db="EMBL/GenBank/DDBJ databases">
        <title>Friends and foes A comparative genomics studyof 23 Aspergillus species from section Flavi.</title>
        <authorList>
            <consortium name="DOE Joint Genome Institute"/>
            <person name="Kjaerbolling I."/>
            <person name="Vesth T."/>
            <person name="Frisvad J.C."/>
            <person name="Nybo J.L."/>
            <person name="Theobald S."/>
            <person name="Kildgaard S."/>
            <person name="Isbrandt T."/>
            <person name="Kuo A."/>
            <person name="Sato A."/>
            <person name="Lyhne E.K."/>
            <person name="Kogle M.E."/>
            <person name="Wiebenga A."/>
            <person name="Kun R.S."/>
            <person name="Lubbers R.J."/>
            <person name="Makela M.R."/>
            <person name="Barry K."/>
            <person name="Chovatia M."/>
            <person name="Clum A."/>
            <person name="Daum C."/>
            <person name="Haridas S."/>
            <person name="He G."/>
            <person name="LaButti K."/>
            <person name="Lipzen A."/>
            <person name="Mondo S."/>
            <person name="Riley R."/>
            <person name="Salamov A."/>
            <person name="Simmons B.A."/>
            <person name="Magnuson J.K."/>
            <person name="Henrissat B."/>
            <person name="Mortensen U.H."/>
            <person name="Larsen T.O."/>
            <person name="Devries R.P."/>
            <person name="Grigoriev I.V."/>
            <person name="Machida M."/>
            <person name="Baker S.E."/>
            <person name="Andersen M.R."/>
        </authorList>
    </citation>
    <scope>NUCLEOTIDE SEQUENCE [LARGE SCALE GENOMIC DNA]</scope>
    <source>
        <strain evidence="2">CBS 553.77</strain>
    </source>
</reference>
<gene>
    <name evidence="1" type="ORF">BDV28DRAFT_149064</name>
</gene>
<evidence type="ECO:0000313" key="2">
    <source>
        <dbReference type="Proteomes" id="UP000327118"/>
    </source>
</evidence>
<evidence type="ECO:0000313" key="1">
    <source>
        <dbReference type="EMBL" id="KAE8352397.1"/>
    </source>
</evidence>
<dbReference type="EMBL" id="ML739132">
    <property type="protein sequence ID" value="KAE8352397.1"/>
    <property type="molecule type" value="Genomic_DNA"/>
</dbReference>
<accession>A0A5N6Z3Y9</accession>
<name>A0A5N6Z3Y9_9EURO</name>
<sequence>MAEALAKRTVVDDETVVLADDAALEEIGKALDSPKASVHVQLGGHCTFTARRGQSIGWESQYSPEHILEAADAGFTLILQHL</sequence>
<proteinExistence type="predicted"/>
<dbReference type="OrthoDB" id="10262413at2759"/>
<keyword evidence="2" id="KW-1185">Reference proteome</keyword>
<organism evidence="1 2">
    <name type="scientific">Aspergillus coremiiformis</name>
    <dbReference type="NCBI Taxonomy" id="138285"/>
    <lineage>
        <taxon>Eukaryota</taxon>
        <taxon>Fungi</taxon>
        <taxon>Dikarya</taxon>
        <taxon>Ascomycota</taxon>
        <taxon>Pezizomycotina</taxon>
        <taxon>Eurotiomycetes</taxon>
        <taxon>Eurotiomycetidae</taxon>
        <taxon>Eurotiales</taxon>
        <taxon>Aspergillaceae</taxon>
        <taxon>Aspergillus</taxon>
        <taxon>Aspergillus subgen. Circumdati</taxon>
    </lineage>
</organism>